<feature type="transmembrane region" description="Helical" evidence="1">
    <location>
        <begin position="190"/>
        <end position="208"/>
    </location>
</feature>
<organism evidence="2 3">
    <name type="scientific">Cloeon dipterum</name>
    <dbReference type="NCBI Taxonomy" id="197152"/>
    <lineage>
        <taxon>Eukaryota</taxon>
        <taxon>Metazoa</taxon>
        <taxon>Ecdysozoa</taxon>
        <taxon>Arthropoda</taxon>
        <taxon>Hexapoda</taxon>
        <taxon>Insecta</taxon>
        <taxon>Pterygota</taxon>
        <taxon>Palaeoptera</taxon>
        <taxon>Ephemeroptera</taxon>
        <taxon>Pisciforma</taxon>
        <taxon>Baetidae</taxon>
        <taxon>Cloeon</taxon>
    </lineage>
</organism>
<dbReference type="Pfam" id="PF21534">
    <property type="entry name" value="Rost"/>
    <property type="match status" value="1"/>
</dbReference>
<feature type="transmembrane region" description="Helical" evidence="1">
    <location>
        <begin position="85"/>
        <end position="105"/>
    </location>
</feature>
<protein>
    <submittedName>
        <fullName evidence="2">Uncharacterized protein</fullName>
    </submittedName>
</protein>
<keyword evidence="1" id="KW-1133">Transmembrane helix</keyword>
<evidence type="ECO:0000313" key="3">
    <source>
        <dbReference type="Proteomes" id="UP000494165"/>
    </source>
</evidence>
<feature type="transmembrane region" description="Helical" evidence="1">
    <location>
        <begin position="46"/>
        <end position="65"/>
    </location>
</feature>
<dbReference type="GO" id="GO:0016020">
    <property type="term" value="C:membrane"/>
    <property type="evidence" value="ECO:0007669"/>
    <property type="project" value="TreeGrafter"/>
</dbReference>
<gene>
    <name evidence="2" type="ORF">CLODIP_2_CD05540</name>
</gene>
<reference evidence="2 3" key="1">
    <citation type="submission" date="2020-04" db="EMBL/GenBank/DDBJ databases">
        <authorList>
            <person name="Alioto T."/>
            <person name="Alioto T."/>
            <person name="Gomez Garrido J."/>
        </authorList>
    </citation>
    <scope>NUCLEOTIDE SEQUENCE [LARGE SCALE GENOMIC DNA]</scope>
</reference>
<keyword evidence="1" id="KW-0812">Transmembrane</keyword>
<dbReference type="Proteomes" id="UP000494165">
    <property type="component" value="Unassembled WGS sequence"/>
</dbReference>
<dbReference type="AlphaFoldDB" id="A0A8S1CDS7"/>
<dbReference type="PANTHER" id="PTHR12242">
    <property type="entry name" value="OS02G0130600 PROTEIN-RELATED"/>
    <property type="match status" value="1"/>
</dbReference>
<proteinExistence type="predicted"/>
<evidence type="ECO:0000256" key="1">
    <source>
        <dbReference type="SAM" id="Phobius"/>
    </source>
</evidence>
<dbReference type="InterPro" id="IPR049352">
    <property type="entry name" value="Rost"/>
</dbReference>
<dbReference type="EMBL" id="CADEPI010000021">
    <property type="protein sequence ID" value="CAB3365528.1"/>
    <property type="molecule type" value="Genomic_DNA"/>
</dbReference>
<comment type="caution">
    <text evidence="2">The sequence shown here is derived from an EMBL/GenBank/DDBJ whole genome shotgun (WGS) entry which is preliminary data.</text>
</comment>
<feature type="transmembrane region" description="Helical" evidence="1">
    <location>
        <begin position="232"/>
        <end position="254"/>
    </location>
</feature>
<name>A0A8S1CDS7_9INSE</name>
<evidence type="ECO:0000313" key="2">
    <source>
        <dbReference type="EMBL" id="CAB3365528.1"/>
    </source>
</evidence>
<dbReference type="OrthoDB" id="419711at2759"/>
<accession>A0A8S1CDS7</accession>
<sequence length="286" mass="32163">MFPSVGFTLKREFSAQYRSLQHDKPQEFVISQWQGKRSKHCICSYLLYKWFVAVYLVSTLLIELIDFKNVSSPERVARTLKWPIHLTSWNTAVLTLQAVLSALLASKFHLSLSSFAASGAEMTRVHKAYWVAHNISNALSPAVSLLYWTTVYNSGIHSFDFLNVHKHLLNTVIVSVDLLVNSHPVRILHVYQPVMLGACYGIFSWMYYLCGGTSRDDQTKIYPILDWQKPHVGLLATAGACALLVVNHTLIWVVHLARKRLARAVFPPSSAAATELCMTNTTAQVA</sequence>
<keyword evidence="1" id="KW-0472">Membrane</keyword>
<keyword evidence="3" id="KW-1185">Reference proteome</keyword>
<dbReference type="PANTHER" id="PTHR12242:SF49">
    <property type="entry name" value="HEADBUTT, ISOFORM E"/>
    <property type="match status" value="1"/>
</dbReference>